<sequence>MEISIILTILLMIISLGRLHLQEGKICLITTVRLILKLGLFAWAVKFILKHLYSLNIVTLNDVQKAIKTTLIQPQNLKFEG</sequence>
<reference evidence="2" key="1">
    <citation type="journal article" date="2019" name="Int. J. Syst. Evol. Microbiol.">
        <title>The Global Catalogue of Microorganisms (GCM) 10K type strain sequencing project: providing services to taxonomists for standard genome sequencing and annotation.</title>
        <authorList>
            <consortium name="The Broad Institute Genomics Platform"/>
            <consortium name="The Broad Institute Genome Sequencing Center for Infectious Disease"/>
            <person name="Wu L."/>
            <person name="Ma J."/>
        </authorList>
    </citation>
    <scope>NUCLEOTIDE SEQUENCE [LARGE SCALE GENOMIC DNA]</scope>
    <source>
        <strain evidence="2">CGMCC 4.7357</strain>
    </source>
</reference>
<dbReference type="Proteomes" id="UP001596020">
    <property type="component" value="Unassembled WGS sequence"/>
</dbReference>
<name>A0ABV9K7N5_9PORP</name>
<protein>
    <submittedName>
        <fullName evidence="1">Uncharacterized protein</fullName>
    </submittedName>
</protein>
<accession>A0ABV9K7N5</accession>
<evidence type="ECO:0000313" key="2">
    <source>
        <dbReference type="Proteomes" id="UP001596020"/>
    </source>
</evidence>
<gene>
    <name evidence="1" type="ORF">ACFO3G_03535</name>
</gene>
<proteinExistence type="predicted"/>
<organism evidence="1 2">
    <name type="scientific">Falsiporphyromonas endometrii</name>
    <dbReference type="NCBI Taxonomy" id="1387297"/>
    <lineage>
        <taxon>Bacteria</taxon>
        <taxon>Pseudomonadati</taxon>
        <taxon>Bacteroidota</taxon>
        <taxon>Bacteroidia</taxon>
        <taxon>Bacteroidales</taxon>
        <taxon>Porphyromonadaceae</taxon>
        <taxon>Falsiporphyromonas</taxon>
    </lineage>
</organism>
<evidence type="ECO:0000313" key="1">
    <source>
        <dbReference type="EMBL" id="MFC4665686.1"/>
    </source>
</evidence>
<dbReference type="RefSeq" id="WP_380078040.1">
    <property type="nucleotide sequence ID" value="NZ_JBHSGO010000099.1"/>
</dbReference>
<dbReference type="EMBL" id="JBHSGO010000099">
    <property type="protein sequence ID" value="MFC4665686.1"/>
    <property type="molecule type" value="Genomic_DNA"/>
</dbReference>
<comment type="caution">
    <text evidence="1">The sequence shown here is derived from an EMBL/GenBank/DDBJ whole genome shotgun (WGS) entry which is preliminary data.</text>
</comment>
<keyword evidence="2" id="KW-1185">Reference proteome</keyword>